<dbReference type="EMBL" id="CAMAPE010000009">
    <property type="protein sequence ID" value="CAH9074822.1"/>
    <property type="molecule type" value="Genomic_DNA"/>
</dbReference>
<feature type="region of interest" description="Disordered" evidence="1">
    <location>
        <begin position="22"/>
        <end position="53"/>
    </location>
</feature>
<evidence type="ECO:0000256" key="1">
    <source>
        <dbReference type="SAM" id="MobiDB-lite"/>
    </source>
</evidence>
<comment type="caution">
    <text evidence="2">The sequence shown here is derived from an EMBL/GenBank/DDBJ whole genome shotgun (WGS) entry which is preliminary data.</text>
</comment>
<name>A0A9P0YTS0_CUSEU</name>
<sequence>MLGLMSDQEWWEEEHEWTRRAGERARRAGERARCAGEAARSAGERAGRRGERGHDISVGRSIVVIRDHNGTPRRRIITNGIFIEDSRGQHHGEHLEDYEIGREWNEQLRVVELPTYDDTFTSHGRSWWNLCTAREADVSV</sequence>
<dbReference type="AlphaFoldDB" id="A0A9P0YTS0"/>
<organism evidence="2 3">
    <name type="scientific">Cuscuta europaea</name>
    <name type="common">European dodder</name>
    <dbReference type="NCBI Taxonomy" id="41803"/>
    <lineage>
        <taxon>Eukaryota</taxon>
        <taxon>Viridiplantae</taxon>
        <taxon>Streptophyta</taxon>
        <taxon>Embryophyta</taxon>
        <taxon>Tracheophyta</taxon>
        <taxon>Spermatophyta</taxon>
        <taxon>Magnoliopsida</taxon>
        <taxon>eudicotyledons</taxon>
        <taxon>Gunneridae</taxon>
        <taxon>Pentapetalae</taxon>
        <taxon>asterids</taxon>
        <taxon>lamiids</taxon>
        <taxon>Solanales</taxon>
        <taxon>Convolvulaceae</taxon>
        <taxon>Cuscuteae</taxon>
        <taxon>Cuscuta</taxon>
        <taxon>Cuscuta subgen. Cuscuta</taxon>
    </lineage>
</organism>
<reference evidence="2" key="1">
    <citation type="submission" date="2022-07" db="EMBL/GenBank/DDBJ databases">
        <authorList>
            <person name="Macas J."/>
            <person name="Novak P."/>
            <person name="Neumann P."/>
        </authorList>
    </citation>
    <scope>NUCLEOTIDE SEQUENCE</scope>
</reference>
<gene>
    <name evidence="2" type="ORF">CEURO_LOCUS5323</name>
</gene>
<keyword evidence="3" id="KW-1185">Reference proteome</keyword>
<protein>
    <submittedName>
        <fullName evidence="2">Uncharacterized protein</fullName>
    </submittedName>
</protein>
<evidence type="ECO:0000313" key="2">
    <source>
        <dbReference type="EMBL" id="CAH9074822.1"/>
    </source>
</evidence>
<feature type="compositionally biased region" description="Basic and acidic residues" evidence="1">
    <location>
        <begin position="22"/>
        <end position="34"/>
    </location>
</feature>
<proteinExistence type="predicted"/>
<accession>A0A9P0YTS0</accession>
<dbReference type="Proteomes" id="UP001152484">
    <property type="component" value="Unassembled WGS sequence"/>
</dbReference>
<feature type="compositionally biased region" description="Basic and acidic residues" evidence="1">
    <location>
        <begin position="42"/>
        <end position="53"/>
    </location>
</feature>
<evidence type="ECO:0000313" key="3">
    <source>
        <dbReference type="Proteomes" id="UP001152484"/>
    </source>
</evidence>